<comment type="function">
    <text evidence="1">Involved in the transposition of the insertion sequence.</text>
</comment>
<dbReference type="GO" id="GO:0006310">
    <property type="term" value="P:DNA recombination"/>
    <property type="evidence" value="ECO:0007669"/>
    <property type="project" value="UniProtKB-KW"/>
</dbReference>
<dbReference type="Gene3D" id="3.30.420.10">
    <property type="entry name" value="Ribonuclease H-like superfamily/Ribonuclease H"/>
    <property type="match status" value="1"/>
</dbReference>
<evidence type="ECO:0000256" key="3">
    <source>
        <dbReference type="ARBA" id="ARBA00023125"/>
    </source>
</evidence>
<dbReference type="PANTHER" id="PTHR35528:SF3">
    <property type="entry name" value="BLL1675 PROTEIN"/>
    <property type="match status" value="1"/>
</dbReference>
<dbReference type="InterPro" id="IPR036397">
    <property type="entry name" value="RNaseH_sf"/>
</dbReference>
<keyword evidence="2" id="KW-0815">Transposition</keyword>
<evidence type="ECO:0000313" key="7">
    <source>
        <dbReference type="Proteomes" id="UP000179769"/>
    </source>
</evidence>
<proteinExistence type="predicted"/>
<keyword evidence="7" id="KW-1185">Reference proteome</keyword>
<evidence type="ECO:0000256" key="2">
    <source>
        <dbReference type="ARBA" id="ARBA00022578"/>
    </source>
</evidence>
<keyword evidence="3" id="KW-0238">DNA-binding</keyword>
<dbReference type="EMBL" id="MAXA01000229">
    <property type="protein sequence ID" value="OHV25671.1"/>
    <property type="molecule type" value="Genomic_DNA"/>
</dbReference>
<comment type="caution">
    <text evidence="6">The sequence shown here is derived from an EMBL/GenBank/DDBJ whole genome shotgun (WGS) entry which is preliminary data.</text>
</comment>
<sequence length="236" mass="27185">MRRRRVHPPAPTSEFAGFRFPPEVIILAVRWYLRFALSYRDVEELLAERGIDVDHVTVYRWVQRFTPLLVDAARPCRHSPGDRWFVDETYVKVAGHWTYLYRAVDQHGQVIDVLASTRRDQAAARRFFTAALSHGRRPIEVTTDKAPVYPRVLNELLPEAHHADAARENNRIEADRSRLKARLRPMRGLKQLRSVQTISAGHALVQNIRRGHYELGTDTDPHARLTAAFTELTPAI</sequence>
<dbReference type="OrthoDB" id="1376408at2"/>
<dbReference type="InterPro" id="IPR047930">
    <property type="entry name" value="Transpos_IS6"/>
</dbReference>
<evidence type="ECO:0000256" key="1">
    <source>
        <dbReference type="ARBA" id="ARBA00002286"/>
    </source>
</evidence>
<dbReference type="SUPFAM" id="SSF53098">
    <property type="entry name" value="Ribonuclease H-like"/>
    <property type="match status" value="1"/>
</dbReference>
<evidence type="ECO:0000259" key="5">
    <source>
        <dbReference type="Pfam" id="PF13610"/>
    </source>
</evidence>
<organism evidence="6 7">
    <name type="scientific">Parafrankia soli</name>
    <dbReference type="NCBI Taxonomy" id="2599596"/>
    <lineage>
        <taxon>Bacteria</taxon>
        <taxon>Bacillati</taxon>
        <taxon>Actinomycetota</taxon>
        <taxon>Actinomycetes</taxon>
        <taxon>Frankiales</taxon>
        <taxon>Frankiaceae</taxon>
        <taxon>Parafrankia</taxon>
    </lineage>
</organism>
<dbReference type="Pfam" id="PF13610">
    <property type="entry name" value="DDE_Tnp_IS240"/>
    <property type="match status" value="1"/>
</dbReference>
<name>A0A1S1PWP0_9ACTN</name>
<dbReference type="RefSeq" id="WP_071065233.1">
    <property type="nucleotide sequence ID" value="NZ_MAXA01000229.1"/>
</dbReference>
<reference evidence="7" key="1">
    <citation type="submission" date="2016-07" db="EMBL/GenBank/DDBJ databases">
        <title>Frankia sp. NRRL B-16219 Genome sequencing.</title>
        <authorList>
            <person name="Ghodhbane-Gtari F."/>
            <person name="Swanson E."/>
            <person name="Gueddou A."/>
            <person name="Louati M."/>
            <person name="Nouioui I."/>
            <person name="Hezbri K."/>
            <person name="Abebe-Akele F."/>
            <person name="Simpson S."/>
            <person name="Morris K."/>
            <person name="Thomas K."/>
            <person name="Gtari M."/>
            <person name="Tisa L.S."/>
        </authorList>
    </citation>
    <scope>NUCLEOTIDE SEQUENCE [LARGE SCALE GENOMIC DNA]</scope>
    <source>
        <strain evidence="7">NRRL B-16219</strain>
    </source>
</reference>
<evidence type="ECO:0000313" key="6">
    <source>
        <dbReference type="EMBL" id="OHV25671.1"/>
    </source>
</evidence>
<dbReference type="InterPro" id="IPR012337">
    <property type="entry name" value="RNaseH-like_sf"/>
</dbReference>
<dbReference type="Proteomes" id="UP000179769">
    <property type="component" value="Unassembled WGS sequence"/>
</dbReference>
<dbReference type="AlphaFoldDB" id="A0A1S1PWP0"/>
<dbReference type="GO" id="GO:0032196">
    <property type="term" value="P:transposition"/>
    <property type="evidence" value="ECO:0007669"/>
    <property type="project" value="UniProtKB-KW"/>
</dbReference>
<protein>
    <submittedName>
        <fullName evidence="6">Transposase</fullName>
    </submittedName>
</protein>
<dbReference type="InterPro" id="IPR052183">
    <property type="entry name" value="IS_Transposase"/>
</dbReference>
<gene>
    <name evidence="6" type="ORF">BBK14_21805</name>
</gene>
<dbReference type="GO" id="GO:0003677">
    <property type="term" value="F:DNA binding"/>
    <property type="evidence" value="ECO:0007669"/>
    <property type="project" value="UniProtKB-KW"/>
</dbReference>
<dbReference type="InterPro" id="IPR032874">
    <property type="entry name" value="DDE_dom"/>
</dbReference>
<dbReference type="NCBIfam" id="NF033587">
    <property type="entry name" value="transpos_IS6"/>
    <property type="match status" value="1"/>
</dbReference>
<dbReference type="PANTHER" id="PTHR35528">
    <property type="entry name" value="BLL1675 PROTEIN"/>
    <property type="match status" value="1"/>
</dbReference>
<accession>A0A1S1PWP0</accession>
<keyword evidence="4" id="KW-0233">DNA recombination</keyword>
<feature type="domain" description="DDE" evidence="5">
    <location>
        <begin position="82"/>
        <end position="212"/>
    </location>
</feature>
<evidence type="ECO:0000256" key="4">
    <source>
        <dbReference type="ARBA" id="ARBA00023172"/>
    </source>
</evidence>